<evidence type="ECO:0000256" key="1">
    <source>
        <dbReference type="SAM" id="MobiDB-lite"/>
    </source>
</evidence>
<feature type="compositionally biased region" description="Basic and acidic residues" evidence="1">
    <location>
        <begin position="27"/>
        <end position="36"/>
    </location>
</feature>
<evidence type="ECO:0000313" key="2">
    <source>
        <dbReference type="EMBL" id="KAJ7635164.1"/>
    </source>
</evidence>
<accession>A0AAD7FP22</accession>
<organism evidence="2 3">
    <name type="scientific">Roridomyces roridus</name>
    <dbReference type="NCBI Taxonomy" id="1738132"/>
    <lineage>
        <taxon>Eukaryota</taxon>
        <taxon>Fungi</taxon>
        <taxon>Dikarya</taxon>
        <taxon>Basidiomycota</taxon>
        <taxon>Agaricomycotina</taxon>
        <taxon>Agaricomycetes</taxon>
        <taxon>Agaricomycetidae</taxon>
        <taxon>Agaricales</taxon>
        <taxon>Marasmiineae</taxon>
        <taxon>Mycenaceae</taxon>
        <taxon>Roridomyces</taxon>
    </lineage>
</organism>
<proteinExistence type="predicted"/>
<dbReference type="Proteomes" id="UP001221142">
    <property type="component" value="Unassembled WGS sequence"/>
</dbReference>
<feature type="compositionally biased region" description="Low complexity" evidence="1">
    <location>
        <begin position="120"/>
        <end position="133"/>
    </location>
</feature>
<protein>
    <submittedName>
        <fullName evidence="2">Uncharacterized protein</fullName>
    </submittedName>
</protein>
<reference evidence="2" key="1">
    <citation type="submission" date="2023-03" db="EMBL/GenBank/DDBJ databases">
        <title>Massive genome expansion in bonnet fungi (Mycena s.s.) driven by repeated elements and novel gene families across ecological guilds.</title>
        <authorList>
            <consortium name="Lawrence Berkeley National Laboratory"/>
            <person name="Harder C.B."/>
            <person name="Miyauchi S."/>
            <person name="Viragh M."/>
            <person name="Kuo A."/>
            <person name="Thoen E."/>
            <person name="Andreopoulos B."/>
            <person name="Lu D."/>
            <person name="Skrede I."/>
            <person name="Drula E."/>
            <person name="Henrissat B."/>
            <person name="Morin E."/>
            <person name="Kohler A."/>
            <person name="Barry K."/>
            <person name="LaButti K."/>
            <person name="Morin E."/>
            <person name="Salamov A."/>
            <person name="Lipzen A."/>
            <person name="Mereny Z."/>
            <person name="Hegedus B."/>
            <person name="Baldrian P."/>
            <person name="Stursova M."/>
            <person name="Weitz H."/>
            <person name="Taylor A."/>
            <person name="Grigoriev I.V."/>
            <person name="Nagy L.G."/>
            <person name="Martin F."/>
            <person name="Kauserud H."/>
        </authorList>
    </citation>
    <scope>NUCLEOTIDE SEQUENCE</scope>
    <source>
        <strain evidence="2">9284</strain>
    </source>
</reference>
<sequence>MLITLCERRMSISTRSGLGSRRARGHAGQERGEGMRGGEGVYWGAFEHPEKLLHQPRHNGDNEPGLVQDAVAGESRSSAPGQALEERHGNGGGMAEGRSEVTRDGDAMQAGPSRQTNEGRPNATPGATRTPGGTIDGASAQNNARDVERRHPTPTRGDATGIQNAANSQPIDQDDQRAPGGNGNPFLQPVGTMMNPVQNMRGSNAPRAEEGQNPPETNDQSGRMYPGPAPPRRASTGKKNMKASAEETRM</sequence>
<keyword evidence="3" id="KW-1185">Reference proteome</keyword>
<gene>
    <name evidence="2" type="ORF">FB45DRAFT_865719</name>
</gene>
<feature type="compositionally biased region" description="Basic and acidic residues" evidence="1">
    <location>
        <begin position="97"/>
        <end position="106"/>
    </location>
</feature>
<evidence type="ECO:0000313" key="3">
    <source>
        <dbReference type="Proteomes" id="UP001221142"/>
    </source>
</evidence>
<dbReference type="EMBL" id="JARKIF010000007">
    <property type="protein sequence ID" value="KAJ7635164.1"/>
    <property type="molecule type" value="Genomic_DNA"/>
</dbReference>
<feature type="compositionally biased region" description="Polar residues" evidence="1">
    <location>
        <begin position="161"/>
        <end position="171"/>
    </location>
</feature>
<feature type="region of interest" description="Disordered" evidence="1">
    <location>
        <begin position="15"/>
        <end position="250"/>
    </location>
</feature>
<dbReference type="AlphaFoldDB" id="A0AAD7FP22"/>
<name>A0AAD7FP22_9AGAR</name>
<feature type="compositionally biased region" description="Basic and acidic residues" evidence="1">
    <location>
        <begin position="47"/>
        <end position="61"/>
    </location>
</feature>
<comment type="caution">
    <text evidence="2">The sequence shown here is derived from an EMBL/GenBank/DDBJ whole genome shotgun (WGS) entry which is preliminary data.</text>
</comment>